<proteinExistence type="predicted"/>
<comment type="caution">
    <text evidence="4">The sequence shown here is derived from an EMBL/GenBank/DDBJ whole genome shotgun (WGS) entry which is preliminary data.</text>
</comment>
<organism evidence="4 5">
    <name type="scientific">Kribbella albertanoniae</name>
    <dbReference type="NCBI Taxonomy" id="1266829"/>
    <lineage>
        <taxon>Bacteria</taxon>
        <taxon>Bacillati</taxon>
        <taxon>Actinomycetota</taxon>
        <taxon>Actinomycetes</taxon>
        <taxon>Propionibacteriales</taxon>
        <taxon>Kribbellaceae</taxon>
        <taxon>Kribbella</taxon>
    </lineage>
</organism>
<dbReference type="Gene3D" id="3.30.450.40">
    <property type="match status" value="1"/>
</dbReference>
<dbReference type="EMBL" id="SMKA01000024">
    <property type="protein sequence ID" value="TDC32287.1"/>
    <property type="molecule type" value="Genomic_DNA"/>
</dbReference>
<name>A0A4R4QAF3_9ACTN</name>
<dbReference type="InterPro" id="IPR036388">
    <property type="entry name" value="WH-like_DNA-bd_sf"/>
</dbReference>
<dbReference type="PROSITE" id="PS50921">
    <property type="entry name" value="ANTAR"/>
    <property type="match status" value="1"/>
</dbReference>
<feature type="domain" description="ANTAR" evidence="3">
    <location>
        <begin position="171"/>
        <end position="232"/>
    </location>
</feature>
<dbReference type="SMART" id="SM01012">
    <property type="entry name" value="ANTAR"/>
    <property type="match status" value="1"/>
</dbReference>
<dbReference type="InterPro" id="IPR029016">
    <property type="entry name" value="GAF-like_dom_sf"/>
</dbReference>
<evidence type="ECO:0000256" key="1">
    <source>
        <dbReference type="ARBA" id="ARBA00023015"/>
    </source>
</evidence>
<dbReference type="SUPFAM" id="SSF55781">
    <property type="entry name" value="GAF domain-like"/>
    <property type="match status" value="1"/>
</dbReference>
<sequence>MTGHDTAPSALPERAVRELAAATAALVTEHDVVGTITNLLAGCADSVQASAAGLIMAEDGLEFLAATDHRAQHLELYQVQIEDGPAKDCVTTGQPLTVIGLDAIAARWPKLREPFRTAGFSGVHAAPVNWQHTTLGALNLFFDEAGPVADVVLVAQAFADITALVIVHGGSLSAADLAARTKAALAERTVIEQAKGVIAYTENVSVDAAFDRLIELARQQQRPLTLVATDVVGHASRGGS</sequence>
<dbReference type="Proteomes" id="UP000295075">
    <property type="component" value="Unassembled WGS sequence"/>
</dbReference>
<protein>
    <submittedName>
        <fullName evidence="4">ANTAR domain-containing protein</fullName>
    </submittedName>
</protein>
<dbReference type="RefSeq" id="WP_132404612.1">
    <property type="nucleotide sequence ID" value="NZ_SMKA01000024.1"/>
</dbReference>
<gene>
    <name evidence="4" type="ORF">E1261_08755</name>
</gene>
<dbReference type="OrthoDB" id="3683444at2"/>
<evidence type="ECO:0000313" key="4">
    <source>
        <dbReference type="EMBL" id="TDC32287.1"/>
    </source>
</evidence>
<dbReference type="Gene3D" id="1.10.10.10">
    <property type="entry name" value="Winged helix-like DNA-binding domain superfamily/Winged helix DNA-binding domain"/>
    <property type="match status" value="1"/>
</dbReference>
<keyword evidence="2" id="KW-0804">Transcription</keyword>
<evidence type="ECO:0000313" key="5">
    <source>
        <dbReference type="Proteomes" id="UP000295075"/>
    </source>
</evidence>
<dbReference type="Pfam" id="PF03861">
    <property type="entry name" value="ANTAR"/>
    <property type="match status" value="1"/>
</dbReference>
<dbReference type="GO" id="GO:0003723">
    <property type="term" value="F:RNA binding"/>
    <property type="evidence" value="ECO:0007669"/>
    <property type="project" value="InterPro"/>
</dbReference>
<accession>A0A4R4QAF3</accession>
<keyword evidence="1" id="KW-0805">Transcription regulation</keyword>
<evidence type="ECO:0000259" key="3">
    <source>
        <dbReference type="PROSITE" id="PS50921"/>
    </source>
</evidence>
<dbReference type="AlphaFoldDB" id="A0A4R4QAF3"/>
<evidence type="ECO:0000256" key="2">
    <source>
        <dbReference type="ARBA" id="ARBA00023163"/>
    </source>
</evidence>
<keyword evidence="5" id="KW-1185">Reference proteome</keyword>
<reference evidence="4 5" key="1">
    <citation type="submission" date="2019-03" db="EMBL/GenBank/DDBJ databases">
        <title>Draft genome sequences of novel Actinobacteria.</title>
        <authorList>
            <person name="Sahin N."/>
            <person name="Ay H."/>
            <person name="Saygin H."/>
        </authorList>
    </citation>
    <scope>NUCLEOTIDE SEQUENCE [LARGE SCALE GENOMIC DNA]</scope>
    <source>
        <strain evidence="4 5">JCM 30547</strain>
    </source>
</reference>
<dbReference type="InterPro" id="IPR005561">
    <property type="entry name" value="ANTAR"/>
</dbReference>